<evidence type="ECO:0000259" key="2">
    <source>
        <dbReference type="SMART" id="SM00516"/>
    </source>
</evidence>
<dbReference type="SMART" id="SM00516">
    <property type="entry name" value="SEC14"/>
    <property type="match status" value="1"/>
</dbReference>
<feature type="domain" description="CRAL-TRIO" evidence="2">
    <location>
        <begin position="131"/>
        <end position="282"/>
    </location>
</feature>
<dbReference type="SUPFAM" id="SSF52087">
    <property type="entry name" value="CRAL/TRIO domain"/>
    <property type="match status" value="1"/>
</dbReference>
<dbReference type="EMBL" id="QZWG01000011">
    <property type="protein sequence ID" value="RZB78910.1"/>
    <property type="molecule type" value="Genomic_DNA"/>
</dbReference>
<dbReference type="InterPro" id="IPR036865">
    <property type="entry name" value="CRAL-TRIO_dom_sf"/>
</dbReference>
<dbReference type="AlphaFoldDB" id="A0A445HYM3"/>
<dbReference type="PANTHER" id="PTHR48411:SF1">
    <property type="entry name" value="OS01G0948300 PROTEIN"/>
    <property type="match status" value="1"/>
</dbReference>
<dbReference type="Gene3D" id="3.40.525.10">
    <property type="entry name" value="CRAL-TRIO lipid binding domain"/>
    <property type="match status" value="1"/>
</dbReference>
<dbReference type="PANTHER" id="PTHR48411">
    <property type="entry name" value="OS01G0948300 PROTEIN"/>
    <property type="match status" value="1"/>
</dbReference>
<evidence type="ECO:0000256" key="1">
    <source>
        <dbReference type="SAM" id="Phobius"/>
    </source>
</evidence>
<comment type="caution">
    <text evidence="3">The sequence shown here is derived from an EMBL/GenBank/DDBJ whole genome shotgun (WGS) entry which is preliminary data.</text>
</comment>
<protein>
    <submittedName>
        <fullName evidence="3">Protein GDAP2-like</fullName>
    </submittedName>
</protein>
<dbReference type="CDD" id="cd00170">
    <property type="entry name" value="SEC14"/>
    <property type="match status" value="1"/>
</dbReference>
<sequence length="321" mass="37074">MNHDEGSYGWDRVCEGKPDDTDVGPTERKILSNIPYGRATAACSDYFHSFFLSLLLTESFTLPIYFSLICFLSIFVHNNVLFVPHLILHPLPYNPPYFTTSQSIFFIHSLSLLKLKLSMCSAISQVEQEELLEKLEVFKIKGRDKHGRKILRIIAKLFPARLVSVDVLKKYLEDKVFPKLGKRKFVVLYVHTGVQRSENFPGISGLRWIYDSIPANVKENLEAVYFIHPGLQARLFLATFGRFLFNAGLYGKLRYVSRVDYLWENVRRNEVEIPEFVFDHDEDLDYRPMMDYGLESDHARVYGGAPTMDSPVTTYSMRCIS</sequence>
<reference evidence="3 4" key="1">
    <citation type="submission" date="2018-09" db="EMBL/GenBank/DDBJ databases">
        <title>A high-quality reference genome of wild soybean provides a powerful tool to mine soybean genomes.</title>
        <authorList>
            <person name="Xie M."/>
            <person name="Chung C.Y.L."/>
            <person name="Li M.-W."/>
            <person name="Wong F.-L."/>
            <person name="Chan T.-F."/>
            <person name="Lam H.-M."/>
        </authorList>
    </citation>
    <scope>NUCLEOTIDE SEQUENCE [LARGE SCALE GENOMIC DNA]</scope>
    <source>
        <strain evidence="4">cv. W05</strain>
        <tissue evidence="3">Hypocotyl of etiolated seedlings</tissue>
    </source>
</reference>
<proteinExistence type="predicted"/>
<organism evidence="3 4">
    <name type="scientific">Glycine soja</name>
    <name type="common">Wild soybean</name>
    <dbReference type="NCBI Taxonomy" id="3848"/>
    <lineage>
        <taxon>Eukaryota</taxon>
        <taxon>Viridiplantae</taxon>
        <taxon>Streptophyta</taxon>
        <taxon>Embryophyta</taxon>
        <taxon>Tracheophyta</taxon>
        <taxon>Spermatophyta</taxon>
        <taxon>Magnoliopsida</taxon>
        <taxon>eudicotyledons</taxon>
        <taxon>Gunneridae</taxon>
        <taxon>Pentapetalae</taxon>
        <taxon>rosids</taxon>
        <taxon>fabids</taxon>
        <taxon>Fabales</taxon>
        <taxon>Fabaceae</taxon>
        <taxon>Papilionoideae</taxon>
        <taxon>50 kb inversion clade</taxon>
        <taxon>NPAAA clade</taxon>
        <taxon>indigoferoid/millettioid clade</taxon>
        <taxon>Phaseoleae</taxon>
        <taxon>Glycine</taxon>
        <taxon>Glycine subgen. Soja</taxon>
    </lineage>
</organism>
<evidence type="ECO:0000313" key="4">
    <source>
        <dbReference type="Proteomes" id="UP000289340"/>
    </source>
</evidence>
<name>A0A445HYM3_GLYSO</name>
<gene>
    <name evidence="3" type="ORF">D0Y65_029332</name>
</gene>
<keyword evidence="1" id="KW-0472">Membrane</keyword>
<evidence type="ECO:0000313" key="3">
    <source>
        <dbReference type="EMBL" id="RZB78910.1"/>
    </source>
</evidence>
<dbReference type="Pfam" id="PF13716">
    <property type="entry name" value="CRAL_TRIO_2"/>
    <property type="match status" value="1"/>
</dbReference>
<keyword evidence="1" id="KW-1133">Transmembrane helix</keyword>
<accession>A0A445HYM3</accession>
<dbReference type="Proteomes" id="UP000289340">
    <property type="component" value="Chromosome 11"/>
</dbReference>
<dbReference type="InterPro" id="IPR001251">
    <property type="entry name" value="CRAL-TRIO_dom"/>
</dbReference>
<feature type="transmembrane region" description="Helical" evidence="1">
    <location>
        <begin position="50"/>
        <end position="76"/>
    </location>
</feature>
<keyword evidence="4" id="KW-1185">Reference proteome</keyword>
<keyword evidence="1" id="KW-0812">Transmembrane</keyword>